<protein>
    <recommendedName>
        <fullName evidence="5">DUF3987 domain-containing protein</fullName>
    </recommendedName>
</protein>
<keyword evidence="4" id="KW-1185">Reference proteome</keyword>
<organism evidence="3 4">
    <name type="scientific">Croceifilum oryzae</name>
    <dbReference type="NCBI Taxonomy" id="1553429"/>
    <lineage>
        <taxon>Bacteria</taxon>
        <taxon>Bacillati</taxon>
        <taxon>Bacillota</taxon>
        <taxon>Bacilli</taxon>
        <taxon>Bacillales</taxon>
        <taxon>Thermoactinomycetaceae</taxon>
        <taxon>Croceifilum</taxon>
    </lineage>
</organism>
<dbReference type="AlphaFoldDB" id="A0AAJ1TET7"/>
<feature type="domain" description="BT4734-like N-terminal" evidence="1">
    <location>
        <begin position="78"/>
        <end position="145"/>
    </location>
</feature>
<gene>
    <name evidence="3" type="ORF">J2Z48_001746</name>
</gene>
<feature type="domain" description="NrS-1 polymerase-like HBD" evidence="2">
    <location>
        <begin position="230"/>
        <end position="293"/>
    </location>
</feature>
<evidence type="ECO:0000259" key="1">
    <source>
        <dbReference type="Pfam" id="PF08800"/>
    </source>
</evidence>
<dbReference type="Pfam" id="PF22763">
    <property type="entry name" value="NrS1-1_pol-like_HBD"/>
    <property type="match status" value="1"/>
</dbReference>
<dbReference type="Proteomes" id="UP001238450">
    <property type="component" value="Unassembled WGS sequence"/>
</dbReference>
<evidence type="ECO:0000313" key="4">
    <source>
        <dbReference type="Proteomes" id="UP001238450"/>
    </source>
</evidence>
<dbReference type="RefSeq" id="WP_307252710.1">
    <property type="nucleotide sequence ID" value="NZ_JAUSUV010000007.1"/>
</dbReference>
<dbReference type="Pfam" id="PF08800">
    <property type="entry name" value="BT4734-like_N"/>
    <property type="match status" value="1"/>
</dbReference>
<evidence type="ECO:0000259" key="2">
    <source>
        <dbReference type="Pfam" id="PF22763"/>
    </source>
</evidence>
<comment type="caution">
    <text evidence="3">The sequence shown here is derived from an EMBL/GenBank/DDBJ whole genome shotgun (WGS) entry which is preliminary data.</text>
</comment>
<dbReference type="EMBL" id="JAUSUV010000007">
    <property type="protein sequence ID" value="MDQ0417573.1"/>
    <property type="molecule type" value="Genomic_DNA"/>
</dbReference>
<sequence>METELQLYEINTPYIHIPNELKELDQWVLYNDSKAPMQVDNTFAKPNDPSTWNDYWAVLEAKKNRSRDFRGIGFVVQKSNGYVLIDIDQCRDRETSAIQDWAVEIIQKCNSYTEVSPSGTGVHIFVRGKKIRNGNKKRLHNGAIEIYDERRYFTMTGHHVAGTPTEIMNRSQEIADICNTYLTDSSPGKEVPNGITPSLTDAEIIKRASNDKNGTEFQRFFFSGHGEDESSSEMIVCNHLAFYTQDPDQIYRILQNSMLVRDKWDKPIRTGGESYIMYTIQKAIESTTHHYDPTIHTHPPVLEEEEITSPRQVEVLPFPVDIFSAPVRNFIEEVTRSINIPTDLVAHHVTPVLGTAIGNVAEVQISNGFVGKSNLYSLLLAPSGSAKTPGFNHAVAPLKKIQRKMYQKYRNEWDFYEMELQQYQTEKSQWKKGEEIPEPPKEPILQEIYAEDTTTEGLKETLYNNKRGIILLHDEMRGLFNGLNQYRGGKGNDADFYLKLWNGDDIKVNRKGDRPKYITEPFAAMAGSIQPSEFNKLGIVKDDGDGFLSRFLISYPEVPKIRDLVWTSPDPKTIEEYEEFVQKLEMIPYGEKPIPILVNSEAEYQLNVWHFTHIRESHAHDPDTRMAWNKMLNHLLRILLIIHVMRHVNGEVELELADEESMDRAIRLIEYYKSHAIKVYAKSKNINPQDTILEKMAEYVEACGGQLSARDAQRNKGNLFGKKKKTVLANLQKLVDEGYGTIQKEKAGKSNREVWIFHLS</sequence>
<evidence type="ECO:0008006" key="5">
    <source>
        <dbReference type="Google" id="ProtNLM"/>
    </source>
</evidence>
<dbReference type="InterPro" id="IPR014907">
    <property type="entry name" value="BT4734-like_N"/>
</dbReference>
<reference evidence="3 4" key="1">
    <citation type="submission" date="2023-07" db="EMBL/GenBank/DDBJ databases">
        <title>Genomic Encyclopedia of Type Strains, Phase IV (KMG-IV): sequencing the most valuable type-strain genomes for metagenomic binning, comparative biology and taxonomic classification.</title>
        <authorList>
            <person name="Goeker M."/>
        </authorList>
    </citation>
    <scope>NUCLEOTIDE SEQUENCE [LARGE SCALE GENOMIC DNA]</scope>
    <source>
        <strain evidence="3 4">DSM 46876</strain>
    </source>
</reference>
<dbReference type="InterPro" id="IPR025048">
    <property type="entry name" value="DUF3987"/>
</dbReference>
<name>A0AAJ1TET7_9BACL</name>
<accession>A0AAJ1TET7</accession>
<proteinExistence type="predicted"/>
<dbReference type="Pfam" id="PF13148">
    <property type="entry name" value="DUF3987"/>
    <property type="match status" value="1"/>
</dbReference>
<dbReference type="InterPro" id="IPR054468">
    <property type="entry name" value="NrSPol-like_HBD"/>
</dbReference>
<evidence type="ECO:0000313" key="3">
    <source>
        <dbReference type="EMBL" id="MDQ0417573.1"/>
    </source>
</evidence>